<evidence type="ECO:0000256" key="5">
    <source>
        <dbReference type="SAM" id="MobiDB-lite"/>
    </source>
</evidence>
<accession>A0ABP6H4Z7</accession>
<proteinExistence type="predicted"/>
<evidence type="ECO:0000256" key="4">
    <source>
        <dbReference type="ARBA" id="ARBA00023136"/>
    </source>
</evidence>
<keyword evidence="3" id="KW-0446">Lipid-binding</keyword>
<evidence type="ECO:0000256" key="3">
    <source>
        <dbReference type="ARBA" id="ARBA00023121"/>
    </source>
</evidence>
<dbReference type="EMBL" id="BAAATZ010000030">
    <property type="protein sequence ID" value="GAA2735937.1"/>
    <property type="molecule type" value="Genomic_DNA"/>
</dbReference>
<dbReference type="Proteomes" id="UP001501842">
    <property type="component" value="Unassembled WGS sequence"/>
</dbReference>
<reference evidence="7" key="1">
    <citation type="journal article" date="2019" name="Int. J. Syst. Evol. Microbiol.">
        <title>The Global Catalogue of Microorganisms (GCM) 10K type strain sequencing project: providing services to taxonomists for standard genome sequencing and annotation.</title>
        <authorList>
            <consortium name="The Broad Institute Genomics Platform"/>
            <consortium name="The Broad Institute Genome Sequencing Center for Infectious Disease"/>
            <person name="Wu L."/>
            <person name="Ma J."/>
        </authorList>
    </citation>
    <scope>NUCLEOTIDE SEQUENCE [LARGE SCALE GENOMIC DNA]</scope>
    <source>
        <strain evidence="7">JCM 8201</strain>
    </source>
</reference>
<feature type="region of interest" description="Disordered" evidence="5">
    <location>
        <begin position="65"/>
        <end position="102"/>
    </location>
</feature>
<dbReference type="Pfam" id="PF05719">
    <property type="entry name" value="GPP34"/>
    <property type="match status" value="1"/>
</dbReference>
<evidence type="ECO:0000256" key="2">
    <source>
        <dbReference type="ARBA" id="ARBA00023034"/>
    </source>
</evidence>
<organism evidence="6 7">
    <name type="scientific">Actinocorallia aurantiaca</name>
    <dbReference type="NCBI Taxonomy" id="46204"/>
    <lineage>
        <taxon>Bacteria</taxon>
        <taxon>Bacillati</taxon>
        <taxon>Actinomycetota</taxon>
        <taxon>Actinomycetes</taxon>
        <taxon>Streptosporangiales</taxon>
        <taxon>Thermomonosporaceae</taxon>
        <taxon>Actinocorallia</taxon>
    </lineage>
</organism>
<evidence type="ECO:0000313" key="6">
    <source>
        <dbReference type="EMBL" id="GAA2735937.1"/>
    </source>
</evidence>
<dbReference type="InterPro" id="IPR038261">
    <property type="entry name" value="GPP34-like_sf"/>
</dbReference>
<dbReference type="InterPro" id="IPR008628">
    <property type="entry name" value="GPP34-like"/>
</dbReference>
<keyword evidence="2" id="KW-0333">Golgi apparatus</keyword>
<comment type="subcellular location">
    <subcellularLocation>
        <location evidence="1">Golgi apparatus membrane</location>
        <topology evidence="1">Peripheral membrane protein</topology>
        <orientation evidence="1">Cytoplasmic side</orientation>
    </subcellularLocation>
</comment>
<name>A0ABP6H4Z7_9ACTN</name>
<evidence type="ECO:0000256" key="1">
    <source>
        <dbReference type="ARBA" id="ARBA00004255"/>
    </source>
</evidence>
<sequence>MRIEERKILGLFPTRRLTPRDPRLPGRLRRRVSAALRDPLPRVDPVDAALVALSEAGKLNRVLDRGTRRAHKRRLKDLAERTGPLPKALKKTIDAQTAAAAG</sequence>
<evidence type="ECO:0000313" key="7">
    <source>
        <dbReference type="Proteomes" id="UP001501842"/>
    </source>
</evidence>
<keyword evidence="4" id="KW-0472">Membrane</keyword>
<dbReference type="Gene3D" id="1.10.3630.10">
    <property type="entry name" value="yeast vps74-n-term truncation variant domain like"/>
    <property type="match status" value="1"/>
</dbReference>
<comment type="caution">
    <text evidence="6">The sequence shown here is derived from an EMBL/GenBank/DDBJ whole genome shotgun (WGS) entry which is preliminary data.</text>
</comment>
<keyword evidence="7" id="KW-1185">Reference proteome</keyword>
<protein>
    <submittedName>
        <fullName evidence="6">Uncharacterized protein</fullName>
    </submittedName>
</protein>
<gene>
    <name evidence="6" type="ORF">GCM10010439_61980</name>
</gene>